<dbReference type="InterPro" id="IPR017900">
    <property type="entry name" value="4Fe4S_Fe_S_CS"/>
</dbReference>
<gene>
    <name evidence="2" type="ORF">MSMAW_2682</name>
</gene>
<evidence type="ECO:0000313" key="3">
    <source>
        <dbReference type="Proteomes" id="UP000033058"/>
    </source>
</evidence>
<dbReference type="Pfam" id="PF13187">
    <property type="entry name" value="Fer4_9"/>
    <property type="match status" value="1"/>
</dbReference>
<organism evidence="2 3">
    <name type="scientific">Methanosarcina mazei WWM610</name>
    <dbReference type="NCBI Taxonomy" id="1434117"/>
    <lineage>
        <taxon>Archaea</taxon>
        <taxon>Methanobacteriati</taxon>
        <taxon>Methanobacteriota</taxon>
        <taxon>Stenosarchaea group</taxon>
        <taxon>Methanomicrobia</taxon>
        <taxon>Methanosarcinales</taxon>
        <taxon>Methanosarcinaceae</taxon>
        <taxon>Methanosarcina</taxon>
    </lineage>
</organism>
<dbReference type="GO" id="GO:0016491">
    <property type="term" value="F:oxidoreductase activity"/>
    <property type="evidence" value="ECO:0007669"/>
    <property type="project" value="UniProtKB-ARBA"/>
</dbReference>
<evidence type="ECO:0000259" key="1">
    <source>
        <dbReference type="PROSITE" id="PS51379"/>
    </source>
</evidence>
<dbReference type="InterPro" id="IPR023210">
    <property type="entry name" value="NADP_OxRdtase_dom"/>
</dbReference>
<sequence length="375" mass="42691">MLYRRLGRTDEKVSILGFGTMRLPVIGGDDTRVDEEKSIEMIRYAIDSGVNYIDTAYPYHGGMSESVLGKALEDGYRDKVYIATKLPSWLVASRKDMDRYLNEQLERLKTDSIDFYLAHALNSDFWDLVKKHGIFDFLDSALEDGRIKYTGFSFHDSPELFKEIVDSYPWTLCQIQYNFMDENFQAGKDGLMYAASKGLGIVIMEPMRGGYLVSGMPPEIQEIWDSADIQRSPVEWSLRYLWDYPEISVVLSGMSEINHVEDNVKFASGGLPDSLTERERELISRVKKIYMSKTRVNCTGCRYCMPCPSGVNIPENFKYLNNAEMFDNAEGEKALYSGLEGQASNCTECGQCEEKCPQKIPVSQMLKEVVKLFGK</sequence>
<dbReference type="Gene3D" id="3.20.20.100">
    <property type="entry name" value="NADP-dependent oxidoreductase domain"/>
    <property type="match status" value="1"/>
</dbReference>
<dbReference type="InterPro" id="IPR036812">
    <property type="entry name" value="NAD(P)_OxRdtase_dom_sf"/>
</dbReference>
<reference evidence="2 3" key="1">
    <citation type="submission" date="2014-07" db="EMBL/GenBank/DDBJ databases">
        <title>Methanogenic archaea and the global carbon cycle.</title>
        <authorList>
            <person name="Henriksen J.R."/>
            <person name="Luke J."/>
            <person name="Reinhart S."/>
            <person name="Benedict M.N."/>
            <person name="Youngblut N.D."/>
            <person name="Metcalf M.E."/>
            <person name="Whitaker R.J."/>
            <person name="Metcalf W.W."/>
        </authorList>
    </citation>
    <scope>NUCLEOTIDE SEQUENCE [LARGE SCALE GENOMIC DNA]</scope>
    <source>
        <strain evidence="2 3">WWM610</strain>
    </source>
</reference>
<accession>A0A0E3Q0U6</accession>
<name>A0A0E3Q0U6_METMZ</name>
<dbReference type="EMBL" id="CP009509">
    <property type="protein sequence ID" value="AKB41673.1"/>
    <property type="molecule type" value="Genomic_DNA"/>
</dbReference>
<evidence type="ECO:0000313" key="2">
    <source>
        <dbReference type="EMBL" id="AKB41673.1"/>
    </source>
</evidence>
<dbReference type="PANTHER" id="PTHR43312:SF2">
    <property type="entry name" value="OXIDOREDUCTASE"/>
    <property type="match status" value="1"/>
</dbReference>
<protein>
    <submittedName>
        <fullName evidence="2">Aldo/keto reductase</fullName>
    </submittedName>
</protein>
<dbReference type="HOGENOM" id="CLU_023205_3_2_2"/>
<feature type="domain" description="4Fe-4S ferredoxin-type" evidence="1">
    <location>
        <begin position="337"/>
        <end position="368"/>
    </location>
</feature>
<dbReference type="InterPro" id="IPR017896">
    <property type="entry name" value="4Fe4S_Fe-S-bd"/>
</dbReference>
<dbReference type="PROSITE" id="PS00198">
    <property type="entry name" value="4FE4S_FER_1"/>
    <property type="match status" value="1"/>
</dbReference>
<proteinExistence type="predicted"/>
<dbReference type="PROSITE" id="PS51379">
    <property type="entry name" value="4FE4S_FER_2"/>
    <property type="match status" value="1"/>
</dbReference>
<dbReference type="RefSeq" id="WP_015412213.1">
    <property type="nucleotide sequence ID" value="NZ_CP009509.1"/>
</dbReference>
<dbReference type="InterPro" id="IPR053135">
    <property type="entry name" value="AKR2_Oxidoreductase"/>
</dbReference>
<dbReference type="PANTHER" id="PTHR43312">
    <property type="entry name" value="D-THREO-ALDOSE 1-DEHYDROGENASE"/>
    <property type="match status" value="1"/>
</dbReference>
<dbReference type="Proteomes" id="UP000033058">
    <property type="component" value="Chromosome"/>
</dbReference>
<dbReference type="CDD" id="cd19096">
    <property type="entry name" value="AKR_Fe-S_oxidoreductase"/>
    <property type="match status" value="1"/>
</dbReference>
<dbReference type="SUPFAM" id="SSF46548">
    <property type="entry name" value="alpha-helical ferredoxin"/>
    <property type="match status" value="1"/>
</dbReference>
<dbReference type="Pfam" id="PF00248">
    <property type="entry name" value="Aldo_ket_red"/>
    <property type="match status" value="1"/>
</dbReference>
<dbReference type="SUPFAM" id="SSF51430">
    <property type="entry name" value="NAD(P)-linked oxidoreductase"/>
    <property type="match status" value="1"/>
</dbReference>
<dbReference type="PATRIC" id="fig|1434117.4.peg.3409"/>
<dbReference type="AlphaFoldDB" id="A0A0E3Q0U6"/>
<dbReference type="GeneID" id="24852455"/>